<sequence length="203" mass="21418">MRIYAERKRRLTRQLIADATAIAWSVLWIWVAITVYGVVKALAAPGKKLESAGVSLAADLAEAQSKAQGIPLVGESVGKPFGSAANAAETIAEAGRTQQSAVGDLATVLAVLTAGVPILLALALWIPLRLTWIRAASIAAKLRKYEGGSELLALRALATAPLRRLAELDSNVVAGWRNGDPQAVEDLAALELGRLGLRVTPKR</sequence>
<reference evidence="2 3" key="1">
    <citation type="submission" date="2020-08" db="EMBL/GenBank/DDBJ databases">
        <title>Sequencing the genomes of 1000 actinobacteria strains.</title>
        <authorList>
            <person name="Klenk H.-P."/>
        </authorList>
    </citation>
    <scope>NUCLEOTIDE SEQUENCE [LARGE SCALE GENOMIC DNA]</scope>
    <source>
        <strain evidence="2 3">DSM 45362</strain>
    </source>
</reference>
<evidence type="ECO:0008006" key="4">
    <source>
        <dbReference type="Google" id="ProtNLM"/>
    </source>
</evidence>
<feature type="transmembrane region" description="Helical" evidence="1">
    <location>
        <begin position="105"/>
        <end position="126"/>
    </location>
</feature>
<keyword evidence="1" id="KW-0812">Transmembrane</keyword>
<accession>A0A841BR28</accession>
<evidence type="ECO:0000313" key="2">
    <source>
        <dbReference type="EMBL" id="MBB5869270.1"/>
    </source>
</evidence>
<gene>
    <name evidence="2" type="ORF">F4553_002649</name>
</gene>
<dbReference type="EMBL" id="JACHMN010000002">
    <property type="protein sequence ID" value="MBB5869270.1"/>
    <property type="molecule type" value="Genomic_DNA"/>
</dbReference>
<evidence type="ECO:0000256" key="1">
    <source>
        <dbReference type="SAM" id="Phobius"/>
    </source>
</evidence>
<organism evidence="2 3">
    <name type="scientific">Allocatelliglobosispora scoriae</name>
    <dbReference type="NCBI Taxonomy" id="643052"/>
    <lineage>
        <taxon>Bacteria</taxon>
        <taxon>Bacillati</taxon>
        <taxon>Actinomycetota</taxon>
        <taxon>Actinomycetes</taxon>
        <taxon>Micromonosporales</taxon>
        <taxon>Micromonosporaceae</taxon>
        <taxon>Allocatelliglobosispora</taxon>
    </lineage>
</organism>
<keyword evidence="3" id="KW-1185">Reference proteome</keyword>
<protein>
    <recommendedName>
        <fullName evidence="4">Transmembrane protein</fullName>
    </recommendedName>
</protein>
<proteinExistence type="predicted"/>
<feature type="transmembrane region" description="Helical" evidence="1">
    <location>
        <begin position="21"/>
        <end position="39"/>
    </location>
</feature>
<comment type="caution">
    <text evidence="2">The sequence shown here is derived from an EMBL/GenBank/DDBJ whole genome shotgun (WGS) entry which is preliminary data.</text>
</comment>
<name>A0A841BR28_9ACTN</name>
<dbReference type="AlphaFoldDB" id="A0A841BR28"/>
<dbReference type="Proteomes" id="UP000587527">
    <property type="component" value="Unassembled WGS sequence"/>
</dbReference>
<dbReference type="RefSeq" id="WP_184835790.1">
    <property type="nucleotide sequence ID" value="NZ_JACHMN010000002.1"/>
</dbReference>
<keyword evidence="1" id="KW-0472">Membrane</keyword>
<keyword evidence="1" id="KW-1133">Transmembrane helix</keyword>
<evidence type="ECO:0000313" key="3">
    <source>
        <dbReference type="Proteomes" id="UP000587527"/>
    </source>
</evidence>